<name>A0ABW3GMG2_9FLAO</name>
<dbReference type="Proteomes" id="UP001597049">
    <property type="component" value="Unassembled WGS sequence"/>
</dbReference>
<gene>
    <name evidence="4" type="ORF">ACFQ0R_03220</name>
</gene>
<evidence type="ECO:0000313" key="5">
    <source>
        <dbReference type="Proteomes" id="UP001597049"/>
    </source>
</evidence>
<keyword evidence="5" id="KW-1185">Reference proteome</keyword>
<dbReference type="InterPro" id="IPR029044">
    <property type="entry name" value="Nucleotide-diphossugar_trans"/>
</dbReference>
<dbReference type="PANTHER" id="PTHR22916">
    <property type="entry name" value="GLYCOSYLTRANSFERASE"/>
    <property type="match status" value="1"/>
</dbReference>
<dbReference type="GO" id="GO:0016757">
    <property type="term" value="F:glycosyltransferase activity"/>
    <property type="evidence" value="ECO:0007669"/>
    <property type="project" value="UniProtKB-KW"/>
</dbReference>
<dbReference type="Pfam" id="PF00535">
    <property type="entry name" value="Glycos_transf_2"/>
    <property type="match status" value="1"/>
</dbReference>
<evidence type="ECO:0000256" key="2">
    <source>
        <dbReference type="ARBA" id="ARBA00022679"/>
    </source>
</evidence>
<dbReference type="RefSeq" id="WP_379656934.1">
    <property type="nucleotide sequence ID" value="NZ_JBHTIV010000005.1"/>
</dbReference>
<dbReference type="CDD" id="cd00761">
    <property type="entry name" value="Glyco_tranf_GTA_type"/>
    <property type="match status" value="1"/>
</dbReference>
<evidence type="ECO:0000256" key="1">
    <source>
        <dbReference type="ARBA" id="ARBA00022676"/>
    </source>
</evidence>
<keyword evidence="2 4" id="KW-0808">Transferase</keyword>
<organism evidence="4 5">
    <name type="scientific">Psychroflexus salinarum</name>
    <dbReference type="NCBI Taxonomy" id="546024"/>
    <lineage>
        <taxon>Bacteria</taxon>
        <taxon>Pseudomonadati</taxon>
        <taxon>Bacteroidota</taxon>
        <taxon>Flavobacteriia</taxon>
        <taxon>Flavobacteriales</taxon>
        <taxon>Flavobacteriaceae</taxon>
        <taxon>Psychroflexus</taxon>
    </lineage>
</organism>
<dbReference type="SUPFAM" id="SSF53448">
    <property type="entry name" value="Nucleotide-diphospho-sugar transferases"/>
    <property type="match status" value="1"/>
</dbReference>
<evidence type="ECO:0000259" key="3">
    <source>
        <dbReference type="Pfam" id="PF00535"/>
    </source>
</evidence>
<proteinExistence type="predicted"/>
<dbReference type="EC" id="2.4.-.-" evidence="4"/>
<sequence length="317" mass="36798">MKLSIIIPVYNTAPFLKKCIESCIDQNISNNDYEIILINDGTTDNSHDICESYKNAYSNIHYLIQENSGQSVARNNGVDKAVGNYIWFVDSDDWVESNCLSSILNMCETNTLDILRIGFKKINDEYTDIAKTELEPKTLIIANNREILKTDFVFGPPLHIFRRAFLTDNRLSFYPNIFHEDNEFTPKALYYAKRIGITETIYYYYYTRMGSTTKSVNPKKCFDLLIVCHNLMVLSEEVEDDIKPYINNVISTSFNSLLSYSREIDPLSKVKLKRQIALNTDIFDHMKKSKKIKFKIEGLIFSLFPNNVLKIYELVKR</sequence>
<dbReference type="PANTHER" id="PTHR22916:SF51">
    <property type="entry name" value="GLYCOSYLTRANSFERASE EPSH-RELATED"/>
    <property type="match status" value="1"/>
</dbReference>
<accession>A0ABW3GMG2</accession>
<comment type="caution">
    <text evidence="4">The sequence shown here is derived from an EMBL/GenBank/DDBJ whole genome shotgun (WGS) entry which is preliminary data.</text>
</comment>
<dbReference type="Gene3D" id="3.90.550.10">
    <property type="entry name" value="Spore Coat Polysaccharide Biosynthesis Protein SpsA, Chain A"/>
    <property type="match status" value="1"/>
</dbReference>
<evidence type="ECO:0000313" key="4">
    <source>
        <dbReference type="EMBL" id="MFD0931603.1"/>
    </source>
</evidence>
<dbReference type="InterPro" id="IPR001173">
    <property type="entry name" value="Glyco_trans_2-like"/>
</dbReference>
<keyword evidence="1 4" id="KW-0328">Glycosyltransferase</keyword>
<feature type="domain" description="Glycosyltransferase 2-like" evidence="3">
    <location>
        <begin position="4"/>
        <end position="166"/>
    </location>
</feature>
<reference evidence="5" key="1">
    <citation type="journal article" date="2019" name="Int. J. Syst. Evol. Microbiol.">
        <title>The Global Catalogue of Microorganisms (GCM) 10K type strain sequencing project: providing services to taxonomists for standard genome sequencing and annotation.</title>
        <authorList>
            <consortium name="The Broad Institute Genomics Platform"/>
            <consortium name="The Broad Institute Genome Sequencing Center for Infectious Disease"/>
            <person name="Wu L."/>
            <person name="Ma J."/>
        </authorList>
    </citation>
    <scope>NUCLEOTIDE SEQUENCE [LARGE SCALE GENOMIC DNA]</scope>
    <source>
        <strain evidence="5">CCUG 56752</strain>
    </source>
</reference>
<protein>
    <submittedName>
        <fullName evidence="4">Glycosyltransferase</fullName>
        <ecNumber evidence="4">2.4.-.-</ecNumber>
    </submittedName>
</protein>
<dbReference type="EMBL" id="JBHTIV010000005">
    <property type="protein sequence ID" value="MFD0931603.1"/>
    <property type="molecule type" value="Genomic_DNA"/>
</dbReference>